<evidence type="ECO:0000313" key="4">
    <source>
        <dbReference type="Proteomes" id="UP001218188"/>
    </source>
</evidence>
<feature type="domain" description="CxC2-like cysteine cluster KDZ transposase-associated" evidence="2">
    <location>
        <begin position="242"/>
        <end position="293"/>
    </location>
</feature>
<dbReference type="AlphaFoldDB" id="A0AAD6SQV1"/>
<dbReference type="EMBL" id="JARJCM010000086">
    <property type="protein sequence ID" value="KAJ7030873.1"/>
    <property type="molecule type" value="Genomic_DNA"/>
</dbReference>
<feature type="region of interest" description="Disordered" evidence="1">
    <location>
        <begin position="903"/>
        <end position="941"/>
    </location>
</feature>
<evidence type="ECO:0000259" key="2">
    <source>
        <dbReference type="Pfam" id="PF18803"/>
    </source>
</evidence>
<dbReference type="Pfam" id="PF18758">
    <property type="entry name" value="KDZ"/>
    <property type="match status" value="1"/>
</dbReference>
<keyword evidence="4" id="KW-1185">Reference proteome</keyword>
<evidence type="ECO:0000256" key="1">
    <source>
        <dbReference type="SAM" id="MobiDB-lite"/>
    </source>
</evidence>
<feature type="region of interest" description="Disordered" evidence="1">
    <location>
        <begin position="1065"/>
        <end position="1112"/>
    </location>
</feature>
<dbReference type="InterPro" id="IPR041457">
    <property type="entry name" value="CxC2_KDZ-assoc"/>
</dbReference>
<accession>A0AAD6SQV1</accession>
<organism evidence="3 4">
    <name type="scientific">Mycena alexandri</name>
    <dbReference type="NCBI Taxonomy" id="1745969"/>
    <lineage>
        <taxon>Eukaryota</taxon>
        <taxon>Fungi</taxon>
        <taxon>Dikarya</taxon>
        <taxon>Basidiomycota</taxon>
        <taxon>Agaricomycotina</taxon>
        <taxon>Agaricomycetes</taxon>
        <taxon>Agaricomycetidae</taxon>
        <taxon>Agaricales</taxon>
        <taxon>Marasmiineae</taxon>
        <taxon>Mycenaceae</taxon>
        <taxon>Mycena</taxon>
    </lineage>
</organism>
<proteinExistence type="predicted"/>
<evidence type="ECO:0000313" key="3">
    <source>
        <dbReference type="EMBL" id="KAJ7030873.1"/>
    </source>
</evidence>
<gene>
    <name evidence="3" type="ORF">C8F04DRAFT_1263357</name>
</gene>
<dbReference type="Pfam" id="PF18803">
    <property type="entry name" value="CxC2"/>
    <property type="match status" value="1"/>
</dbReference>
<dbReference type="PANTHER" id="PTHR33096:SF1">
    <property type="entry name" value="CXC1-LIKE CYSTEINE CLUSTER ASSOCIATED WITH KDZ TRANSPOSASES DOMAIN-CONTAINING PROTEIN"/>
    <property type="match status" value="1"/>
</dbReference>
<dbReference type="CDD" id="cd19757">
    <property type="entry name" value="Bbox1"/>
    <property type="match status" value="1"/>
</dbReference>
<feature type="compositionally biased region" description="Acidic residues" evidence="1">
    <location>
        <begin position="1072"/>
        <end position="1092"/>
    </location>
</feature>
<reference evidence="3" key="1">
    <citation type="submission" date="2023-03" db="EMBL/GenBank/DDBJ databases">
        <title>Massive genome expansion in bonnet fungi (Mycena s.s.) driven by repeated elements and novel gene families across ecological guilds.</title>
        <authorList>
            <consortium name="Lawrence Berkeley National Laboratory"/>
            <person name="Harder C.B."/>
            <person name="Miyauchi S."/>
            <person name="Viragh M."/>
            <person name="Kuo A."/>
            <person name="Thoen E."/>
            <person name="Andreopoulos B."/>
            <person name="Lu D."/>
            <person name="Skrede I."/>
            <person name="Drula E."/>
            <person name="Henrissat B."/>
            <person name="Morin E."/>
            <person name="Kohler A."/>
            <person name="Barry K."/>
            <person name="LaButti K."/>
            <person name="Morin E."/>
            <person name="Salamov A."/>
            <person name="Lipzen A."/>
            <person name="Mereny Z."/>
            <person name="Hegedus B."/>
            <person name="Baldrian P."/>
            <person name="Stursova M."/>
            <person name="Weitz H."/>
            <person name="Taylor A."/>
            <person name="Grigoriev I.V."/>
            <person name="Nagy L.G."/>
            <person name="Martin F."/>
            <person name="Kauserud H."/>
        </authorList>
    </citation>
    <scope>NUCLEOTIDE SEQUENCE</scope>
    <source>
        <strain evidence="3">CBHHK200</strain>
    </source>
</reference>
<feature type="compositionally biased region" description="Basic residues" evidence="1">
    <location>
        <begin position="925"/>
        <end position="938"/>
    </location>
</feature>
<sequence length="1112" mass="124956">MAPPKKRKYDLDLPKESLAFGLTVLAPSGTNRGAGILTEITRIRTDGSVLHESRMGAVPASLHTKENEPPLLLPDEPGQASTHTDAPVYDLYEPDPNDAAPFMDDAPRDTRDSDFPLAEWVKEERDHALREMLRAEGRGDHRDYAVCPNCKGPEATPTYRCEECVRGGEMLCHACMVATHAANPLHHIEMWTGEFFERATLKDLGLRIQLGHWDPSDRRCGAPDAAAGEAFVIVGSNAVHELMRAGLYPATENNPRTAASFAVMRQFHLLSLESKISAYEFFHSLARGTNNTGLEPLAKDRYHEFLRMTREWRDLQLLKRAGRGHDPTGAKGTGPGECALLCPACPHPGKNLPENWKNAPESKQFLYALFLAMDANFRLKRKDVSSEEADPGLHTGWAFFCEVSAYMAHLTENWDKPQERSTCVAHDAVDQPDREARGTASSGIGAVDCARHNMKRPNAVGDLQFGERYINMDYMFFRSIAGTNLQRFFVSYDIACQWHKNIWSRMGDYEPEIHYLPTGKFMTFLVPKFHLPAHIEACNLRFSFNLTRDVGQTDGEAPERGWANANPLASSTKEMGPGARRDALDDHFNDWNYKKIIAFGRAMLKKMEDAVPQMVEKKAALVEMEQSLELAAGDLEEGPVAVWTKMAEEWEEDPEQPNPFETVNKNDHLAKVQHDLAVEAAEREASGKDIEGAVMEDMHITEMIAMGLQLEEQQRTLAHDSAATGLHPTVNQRRAMVERTSKLRRKILVWIDIQNGFFPSLKELRAKEARARATIARTQPIPGLQVHEIKLWLPSAMVKRPGSLLAMSVLQKEAVSYEYRLRIGQATEALDEIRAQLLVRSRLYKGKDANSRGVRDNMRSQSAINVLDDCVRRRSAQYRVARRALETLGSVVGERGWEKTLRPLQEADVRGMPRATFGDPERQRGGKGKGKPKKKRAKRDREPVEMSWIWVVQVDPGNPAAVSEALRIEWAKARARALRWTEEVDLLEEEMRRIQQFLTWRAGWWLERADGHGREDGPQREGERAYAYRQARLKSDLCASFASKWAHLPELVRKARAGELDSVVMGTAAVTPDDDSDGLGSEAGEEDDDDSDDGARPVPRSSKVVVDPSYLD</sequence>
<feature type="region of interest" description="Disordered" evidence="1">
    <location>
        <begin position="554"/>
        <end position="578"/>
    </location>
</feature>
<comment type="caution">
    <text evidence="3">The sequence shown here is derived from an EMBL/GenBank/DDBJ whole genome shotgun (WGS) entry which is preliminary data.</text>
</comment>
<protein>
    <recommendedName>
        <fullName evidence="2">CxC2-like cysteine cluster KDZ transposase-associated domain-containing protein</fullName>
    </recommendedName>
</protein>
<dbReference type="InterPro" id="IPR040521">
    <property type="entry name" value="KDZ"/>
</dbReference>
<dbReference type="Proteomes" id="UP001218188">
    <property type="component" value="Unassembled WGS sequence"/>
</dbReference>
<dbReference type="PANTHER" id="PTHR33096">
    <property type="entry name" value="CXC2 DOMAIN-CONTAINING PROTEIN"/>
    <property type="match status" value="1"/>
</dbReference>
<name>A0AAD6SQV1_9AGAR</name>